<dbReference type="PANTHER" id="PTHR43373">
    <property type="entry name" value="NA(+)/H(+) ANTIPORTER SUBUNIT"/>
    <property type="match status" value="1"/>
</dbReference>
<feature type="transmembrane region" description="Helical" evidence="7">
    <location>
        <begin position="46"/>
        <end position="64"/>
    </location>
</feature>
<evidence type="ECO:0000256" key="4">
    <source>
        <dbReference type="ARBA" id="ARBA00022692"/>
    </source>
</evidence>
<evidence type="ECO:0000256" key="7">
    <source>
        <dbReference type="SAM" id="Phobius"/>
    </source>
</evidence>
<dbReference type="Pfam" id="PF13244">
    <property type="entry name" value="MbhD"/>
    <property type="match status" value="1"/>
</dbReference>
<feature type="domain" description="MrpA C-terminal/MbhD" evidence="8">
    <location>
        <begin position="1"/>
        <end position="65"/>
    </location>
</feature>
<organism evidence="10">
    <name type="scientific">Candidatus Tisiphia endosymbiont of Sergentomyia squamirostris</name>
    <dbReference type="NCBI Taxonomy" id="3113639"/>
    <lineage>
        <taxon>Bacteria</taxon>
        <taxon>Pseudomonadati</taxon>
        <taxon>Pseudomonadota</taxon>
        <taxon>Alphaproteobacteria</taxon>
        <taxon>Rickettsiales</taxon>
        <taxon>Rickettsiaceae</taxon>
        <taxon>Rickettsieae</taxon>
        <taxon>Candidatus Tisiphia</taxon>
    </lineage>
</organism>
<keyword evidence="6 7" id="KW-0472">Membrane</keyword>
<dbReference type="InterPro" id="IPR046806">
    <property type="entry name" value="MrpA_C/MbhE"/>
</dbReference>
<proteinExistence type="predicted"/>
<dbReference type="EMBL" id="AP029170">
    <property type="protein sequence ID" value="BFD46337.1"/>
    <property type="molecule type" value="Genomic_DNA"/>
</dbReference>
<reference evidence="10" key="1">
    <citation type="submission" date="2024-01" db="EMBL/GenBank/DDBJ databases">
        <title>Sequencing the genomes of a sandfly, Sergentomyia squamirostris, and its two endosymbionts.</title>
        <authorList>
            <person name="Itokawa K."/>
            <person name="Sanjoba C."/>
        </authorList>
    </citation>
    <scope>NUCLEOTIDE SEQUENCE</scope>
    <source>
        <strain evidence="10">RiSSQ</strain>
    </source>
</reference>
<dbReference type="InterPro" id="IPR025383">
    <property type="entry name" value="MrpA_C/MbhD"/>
</dbReference>
<keyword evidence="2" id="KW-0813">Transport</keyword>
<dbReference type="NCBIfam" id="NF009159">
    <property type="entry name" value="PRK12504.1"/>
    <property type="match status" value="1"/>
</dbReference>
<evidence type="ECO:0000256" key="2">
    <source>
        <dbReference type="ARBA" id="ARBA00022448"/>
    </source>
</evidence>
<evidence type="ECO:0000313" key="10">
    <source>
        <dbReference type="EMBL" id="BFD46337.1"/>
    </source>
</evidence>
<sequence>MLTIVSIKIILCNSLLEIVVINSIFSLLIGLSYLLMDAPDVAMTEVALGSCLSSCVFLSFLTRLQDIQKCDIKPTRVISSSIICLMFIVTFSFAGLDLLEYGSIDSPMQSHLTKYYIENTKSDIGIPSFVAALLASYRGYDTLGETAVILIAGISVLLLFSQKSNEHA</sequence>
<keyword evidence="4 7" id="KW-0812">Transmembrane</keyword>
<dbReference type="PANTHER" id="PTHR43373:SF1">
    <property type="entry name" value="NA(+)_H(+) ANTIPORTER SUBUNIT A"/>
    <property type="match status" value="1"/>
</dbReference>
<feature type="transmembrane region" description="Helical" evidence="7">
    <location>
        <begin position="76"/>
        <end position="96"/>
    </location>
</feature>
<evidence type="ECO:0000256" key="6">
    <source>
        <dbReference type="ARBA" id="ARBA00023136"/>
    </source>
</evidence>
<evidence type="ECO:0000256" key="5">
    <source>
        <dbReference type="ARBA" id="ARBA00022989"/>
    </source>
</evidence>
<evidence type="ECO:0000256" key="1">
    <source>
        <dbReference type="ARBA" id="ARBA00004651"/>
    </source>
</evidence>
<evidence type="ECO:0000256" key="3">
    <source>
        <dbReference type="ARBA" id="ARBA00022475"/>
    </source>
</evidence>
<dbReference type="AlphaFoldDB" id="A0AAT9G977"/>
<evidence type="ECO:0000259" key="8">
    <source>
        <dbReference type="Pfam" id="PF13244"/>
    </source>
</evidence>
<keyword evidence="5 7" id="KW-1133">Transmembrane helix</keyword>
<name>A0AAT9G977_9RICK</name>
<dbReference type="GO" id="GO:0005886">
    <property type="term" value="C:plasma membrane"/>
    <property type="evidence" value="ECO:0007669"/>
    <property type="project" value="UniProtKB-SubCell"/>
</dbReference>
<feature type="transmembrane region" description="Helical" evidence="7">
    <location>
        <begin position="12"/>
        <end position="34"/>
    </location>
</feature>
<comment type="subcellular location">
    <subcellularLocation>
        <location evidence="1">Cell membrane</location>
        <topology evidence="1">Multi-pass membrane protein</topology>
    </subcellularLocation>
</comment>
<dbReference type="InterPro" id="IPR050616">
    <property type="entry name" value="CPA3_Na-H_Antiporter_A"/>
</dbReference>
<protein>
    <recommendedName>
        <fullName evidence="11">Cation:proton antiporter</fullName>
    </recommendedName>
</protein>
<gene>
    <name evidence="10" type="ORF">DMENIID0002_09830</name>
</gene>
<evidence type="ECO:0008006" key="11">
    <source>
        <dbReference type="Google" id="ProtNLM"/>
    </source>
</evidence>
<evidence type="ECO:0000259" key="9">
    <source>
        <dbReference type="Pfam" id="PF20501"/>
    </source>
</evidence>
<dbReference type="Pfam" id="PF20501">
    <property type="entry name" value="MbhE"/>
    <property type="match status" value="1"/>
</dbReference>
<keyword evidence="3" id="KW-1003">Cell membrane</keyword>
<feature type="transmembrane region" description="Helical" evidence="7">
    <location>
        <begin position="142"/>
        <end position="160"/>
    </location>
</feature>
<feature type="domain" description="MrpA C-terminal/MbhE" evidence="9">
    <location>
        <begin position="90"/>
        <end position="159"/>
    </location>
</feature>
<accession>A0AAT9G977</accession>